<organism evidence="1">
    <name type="scientific">Arundo donax</name>
    <name type="common">Giant reed</name>
    <name type="synonym">Donax arundinaceus</name>
    <dbReference type="NCBI Taxonomy" id="35708"/>
    <lineage>
        <taxon>Eukaryota</taxon>
        <taxon>Viridiplantae</taxon>
        <taxon>Streptophyta</taxon>
        <taxon>Embryophyta</taxon>
        <taxon>Tracheophyta</taxon>
        <taxon>Spermatophyta</taxon>
        <taxon>Magnoliopsida</taxon>
        <taxon>Liliopsida</taxon>
        <taxon>Poales</taxon>
        <taxon>Poaceae</taxon>
        <taxon>PACMAD clade</taxon>
        <taxon>Arundinoideae</taxon>
        <taxon>Arundineae</taxon>
        <taxon>Arundo</taxon>
    </lineage>
</organism>
<accession>A0A0A8YDD4</accession>
<reference evidence="1" key="2">
    <citation type="journal article" date="2015" name="Data Brief">
        <title>Shoot transcriptome of the giant reed, Arundo donax.</title>
        <authorList>
            <person name="Barrero R.A."/>
            <person name="Guerrero F.D."/>
            <person name="Moolhuijzen P."/>
            <person name="Goolsby J.A."/>
            <person name="Tidwell J."/>
            <person name="Bellgard S.E."/>
            <person name="Bellgard M.I."/>
        </authorList>
    </citation>
    <scope>NUCLEOTIDE SEQUENCE</scope>
    <source>
        <tissue evidence="1">Shoot tissue taken approximately 20 cm above the soil surface</tissue>
    </source>
</reference>
<protein>
    <submittedName>
        <fullName evidence="1">Uncharacterized protein</fullName>
    </submittedName>
</protein>
<reference evidence="1" key="1">
    <citation type="submission" date="2014-09" db="EMBL/GenBank/DDBJ databases">
        <authorList>
            <person name="Magalhaes I.L.F."/>
            <person name="Oliveira U."/>
            <person name="Santos F.R."/>
            <person name="Vidigal T.H.D.A."/>
            <person name="Brescovit A.D."/>
            <person name="Santos A.J."/>
        </authorList>
    </citation>
    <scope>NUCLEOTIDE SEQUENCE</scope>
    <source>
        <tissue evidence="1">Shoot tissue taken approximately 20 cm above the soil surface</tissue>
    </source>
</reference>
<sequence length="51" mass="6047">MTNRLCRALQQISSLHMISNVWMKIINWNTKSRICNDMLWTKLCNTFTSSL</sequence>
<evidence type="ECO:0000313" key="1">
    <source>
        <dbReference type="EMBL" id="JAD23924.1"/>
    </source>
</evidence>
<dbReference type="EMBL" id="GBRH01273971">
    <property type="protein sequence ID" value="JAD23924.1"/>
    <property type="molecule type" value="Transcribed_RNA"/>
</dbReference>
<proteinExistence type="predicted"/>
<dbReference type="AlphaFoldDB" id="A0A0A8YDD4"/>
<name>A0A0A8YDD4_ARUDO</name>